<proteinExistence type="predicted"/>
<evidence type="ECO:0000313" key="1">
    <source>
        <dbReference type="EMBL" id="SDW53053.1"/>
    </source>
</evidence>
<dbReference type="AlphaFoldDB" id="A0A8X8LCX8"/>
<accession>A0A8X8LCX8</accession>
<evidence type="ECO:0000313" key="2">
    <source>
        <dbReference type="Proteomes" id="UP000198711"/>
    </source>
</evidence>
<dbReference type="EMBL" id="FNNO01000003">
    <property type="protein sequence ID" value="SDW53053.1"/>
    <property type="molecule type" value="Genomic_DNA"/>
</dbReference>
<gene>
    <name evidence="1" type="ORF">SAMN05444410_103205</name>
</gene>
<sequence length="48" mass="5331">MPQSVVRKRIVGYERGKSDCGQVAAPLPAQRRSAYGERNADVPPWEGF</sequence>
<reference evidence="1 2" key="1">
    <citation type="submission" date="2016-10" db="EMBL/GenBank/DDBJ databases">
        <authorList>
            <person name="Varghese N."/>
            <person name="Submissions S."/>
        </authorList>
    </citation>
    <scope>NUCLEOTIDE SEQUENCE [LARGE SCALE GENOMIC DNA]</scope>
    <source>
        <strain evidence="1 2">DSM 25353</strain>
    </source>
</reference>
<dbReference type="RefSeq" id="WP_257574724.1">
    <property type="nucleotide sequence ID" value="NZ_FNNO01000003.1"/>
</dbReference>
<keyword evidence="2" id="KW-1185">Reference proteome</keyword>
<protein>
    <submittedName>
        <fullName evidence="1">Uncharacterized protein</fullName>
    </submittedName>
</protein>
<dbReference type="Proteomes" id="UP000198711">
    <property type="component" value="Unassembled WGS sequence"/>
</dbReference>
<comment type="caution">
    <text evidence="1">The sequence shown here is derived from an EMBL/GenBank/DDBJ whole genome shotgun (WGS) entry which is preliminary data.</text>
</comment>
<name>A0A8X8LCX8_9BACT</name>
<organism evidence="1 2">
    <name type="scientific">Hydrobacter penzbergensis</name>
    <dbReference type="NCBI Taxonomy" id="1235997"/>
    <lineage>
        <taxon>Bacteria</taxon>
        <taxon>Pseudomonadati</taxon>
        <taxon>Bacteroidota</taxon>
        <taxon>Chitinophagia</taxon>
        <taxon>Chitinophagales</taxon>
        <taxon>Chitinophagaceae</taxon>
        <taxon>Hydrobacter</taxon>
    </lineage>
</organism>